<sequence>MARRFRASRSRSLRQGGDRHDGVTHGADASARTVDRTIVRPTVLTDKPKTGAICALTDLAGFHGGKIARADVASFVVTELDRAEWTGKAPLITSA</sequence>
<dbReference type="Gene3D" id="3.40.50.720">
    <property type="entry name" value="NAD(P)-binding Rossmann-like Domain"/>
    <property type="match status" value="1"/>
</dbReference>
<keyword evidence="4" id="KW-1185">Reference proteome</keyword>
<organism evidence="3 4">
    <name type="scientific">Jiella pacifica</name>
    <dbReference type="NCBI Taxonomy" id="2696469"/>
    <lineage>
        <taxon>Bacteria</taxon>
        <taxon>Pseudomonadati</taxon>
        <taxon>Pseudomonadota</taxon>
        <taxon>Alphaproteobacteria</taxon>
        <taxon>Hyphomicrobiales</taxon>
        <taxon>Aurantimonadaceae</taxon>
        <taxon>Jiella</taxon>
    </lineage>
</organism>
<gene>
    <name evidence="3" type="ORF">GTK09_24350</name>
</gene>
<accession>A0A6N9TFA2</accession>
<evidence type="ECO:0000313" key="3">
    <source>
        <dbReference type="EMBL" id="NDW07548.1"/>
    </source>
</evidence>
<feature type="compositionally biased region" description="Basic residues" evidence="1">
    <location>
        <begin position="1"/>
        <end position="12"/>
    </location>
</feature>
<evidence type="ECO:0000313" key="4">
    <source>
        <dbReference type="Proteomes" id="UP000469011"/>
    </source>
</evidence>
<name>A0A6N9TFA2_9HYPH</name>
<reference evidence="3 4" key="1">
    <citation type="submission" date="2020-01" db="EMBL/GenBank/DDBJ databases">
        <title>Jiella pacifica sp. nov.</title>
        <authorList>
            <person name="Xue Z."/>
            <person name="Zhu S."/>
            <person name="Chen J."/>
            <person name="Yang J."/>
        </authorList>
    </citation>
    <scope>NUCLEOTIDE SEQUENCE [LARGE SCALE GENOMIC DNA]</scope>
    <source>
        <strain evidence="3 4">40Bstr34</strain>
    </source>
</reference>
<dbReference type="Proteomes" id="UP000469011">
    <property type="component" value="Unassembled WGS sequence"/>
</dbReference>
<dbReference type="AlphaFoldDB" id="A0A6N9TFA2"/>
<protein>
    <submittedName>
        <fullName evidence="3">NAD(P)H-binding protein</fullName>
    </submittedName>
</protein>
<dbReference type="EMBL" id="JAAAMG010000031">
    <property type="protein sequence ID" value="NDW07548.1"/>
    <property type="molecule type" value="Genomic_DNA"/>
</dbReference>
<feature type="region of interest" description="Disordered" evidence="1">
    <location>
        <begin position="1"/>
        <end position="34"/>
    </location>
</feature>
<evidence type="ECO:0000259" key="2">
    <source>
        <dbReference type="Pfam" id="PF13460"/>
    </source>
</evidence>
<comment type="caution">
    <text evidence="3">The sequence shown here is derived from an EMBL/GenBank/DDBJ whole genome shotgun (WGS) entry which is preliminary data.</text>
</comment>
<dbReference type="Pfam" id="PF13460">
    <property type="entry name" value="NAD_binding_10"/>
    <property type="match status" value="1"/>
</dbReference>
<dbReference type="InterPro" id="IPR016040">
    <property type="entry name" value="NAD(P)-bd_dom"/>
</dbReference>
<proteinExistence type="predicted"/>
<evidence type="ECO:0000256" key="1">
    <source>
        <dbReference type="SAM" id="MobiDB-lite"/>
    </source>
</evidence>
<feature type="domain" description="NAD(P)-binding" evidence="2">
    <location>
        <begin position="31"/>
        <end position="81"/>
    </location>
</feature>